<sequence>MLNILTIGNKPYWNKIMCYTEAKKYPFQYYYKVNLGYECNGYIWISTKSWGEKIKVLISRSAK</sequence>
<accession>A0AAE4T5I3</accession>
<gene>
    <name evidence="1" type="ORF">CMU51_10915</name>
</gene>
<dbReference type="Proteomes" id="UP001189000">
    <property type="component" value="Unassembled WGS sequence"/>
</dbReference>
<evidence type="ECO:0000313" key="1">
    <source>
        <dbReference type="EMBL" id="MDV3664569.1"/>
    </source>
</evidence>
<reference evidence="1" key="1">
    <citation type="submission" date="2023-02" db="EMBL/GenBank/DDBJ databases">
        <title>Elizabethkingia anophelis draft genomes.</title>
        <authorList>
            <person name="Nicholson A.C."/>
            <person name="Whitney A.M."/>
            <person name="Humrighouse B.W."/>
            <person name="Villarma A."/>
            <person name="Bell M."/>
            <person name="Mcquiston J."/>
        </authorList>
    </citation>
    <scope>NUCLEOTIDE SEQUENCE</scope>
    <source>
        <strain evidence="1">B4955</strain>
    </source>
</reference>
<name>A0AAE4T5I3_9FLAO</name>
<dbReference type="EMBL" id="NWGY01000011">
    <property type="protein sequence ID" value="MDV3664569.1"/>
    <property type="molecule type" value="Genomic_DNA"/>
</dbReference>
<comment type="caution">
    <text evidence="1">The sequence shown here is derived from an EMBL/GenBank/DDBJ whole genome shotgun (WGS) entry which is preliminary data.</text>
</comment>
<protein>
    <submittedName>
        <fullName evidence="1">Uncharacterized protein</fullName>
    </submittedName>
</protein>
<organism evidence="1 2">
    <name type="scientific">Elizabethkingia anophelis</name>
    <dbReference type="NCBI Taxonomy" id="1117645"/>
    <lineage>
        <taxon>Bacteria</taxon>
        <taxon>Pseudomonadati</taxon>
        <taxon>Bacteroidota</taxon>
        <taxon>Flavobacteriia</taxon>
        <taxon>Flavobacteriales</taxon>
        <taxon>Weeksellaceae</taxon>
        <taxon>Elizabethkingia</taxon>
    </lineage>
</organism>
<evidence type="ECO:0000313" key="2">
    <source>
        <dbReference type="Proteomes" id="UP001189000"/>
    </source>
</evidence>
<proteinExistence type="predicted"/>
<dbReference type="AlphaFoldDB" id="A0AAE4T5I3"/>